<name>A0AAV3QKQ9_LITER</name>
<comment type="caution">
    <text evidence="1">The sequence shown here is derived from an EMBL/GenBank/DDBJ whole genome shotgun (WGS) entry which is preliminary data.</text>
</comment>
<dbReference type="EMBL" id="BAABME010004838">
    <property type="protein sequence ID" value="GAA0163751.1"/>
    <property type="molecule type" value="Genomic_DNA"/>
</dbReference>
<evidence type="ECO:0000313" key="1">
    <source>
        <dbReference type="EMBL" id="GAA0163751.1"/>
    </source>
</evidence>
<organism evidence="1 2">
    <name type="scientific">Lithospermum erythrorhizon</name>
    <name type="common">Purple gromwell</name>
    <name type="synonym">Lithospermum officinale var. erythrorhizon</name>
    <dbReference type="NCBI Taxonomy" id="34254"/>
    <lineage>
        <taxon>Eukaryota</taxon>
        <taxon>Viridiplantae</taxon>
        <taxon>Streptophyta</taxon>
        <taxon>Embryophyta</taxon>
        <taxon>Tracheophyta</taxon>
        <taxon>Spermatophyta</taxon>
        <taxon>Magnoliopsida</taxon>
        <taxon>eudicotyledons</taxon>
        <taxon>Gunneridae</taxon>
        <taxon>Pentapetalae</taxon>
        <taxon>asterids</taxon>
        <taxon>lamiids</taxon>
        <taxon>Boraginales</taxon>
        <taxon>Boraginaceae</taxon>
        <taxon>Boraginoideae</taxon>
        <taxon>Lithospermeae</taxon>
        <taxon>Lithospermum</taxon>
    </lineage>
</organism>
<gene>
    <name evidence="1" type="ORF">LIER_19543</name>
</gene>
<protein>
    <submittedName>
        <fullName evidence="1">Uncharacterized protein</fullName>
    </submittedName>
</protein>
<evidence type="ECO:0000313" key="2">
    <source>
        <dbReference type="Proteomes" id="UP001454036"/>
    </source>
</evidence>
<proteinExistence type="predicted"/>
<sequence>MVMFTESIVGDDRYLQIYGATLNDRTKLIVHTHLFKGHAKPWLQLRKTDCRSGLWTVIKTFGQIENIIRHLLLSTHHTMTSEVIPSRMVKNRIVSNDVTWGDNLNFDREFRYTTGYWEWVEDILWRSERAPIAAEIYDVVYASQYTYDRVSDIVRAFCESRSPTTNSLFTFIGETSISLRYNYRLGGLPILGGLFDEVIASASKLTDSGQGKQFSLPKICK</sequence>
<accession>A0AAV3QKQ9</accession>
<dbReference type="Proteomes" id="UP001454036">
    <property type="component" value="Unassembled WGS sequence"/>
</dbReference>
<reference evidence="1 2" key="1">
    <citation type="submission" date="2024-01" db="EMBL/GenBank/DDBJ databases">
        <title>The complete chloroplast genome sequence of Lithospermum erythrorhizon: insights into the phylogenetic relationship among Boraginaceae species and the maternal lineages of purple gromwells.</title>
        <authorList>
            <person name="Okada T."/>
            <person name="Watanabe K."/>
        </authorList>
    </citation>
    <scope>NUCLEOTIDE SEQUENCE [LARGE SCALE GENOMIC DNA]</scope>
</reference>
<dbReference type="AlphaFoldDB" id="A0AAV3QKQ9"/>
<keyword evidence="2" id="KW-1185">Reference proteome</keyword>